<dbReference type="AlphaFoldDB" id="A0AAP0PRH4"/>
<evidence type="ECO:0000313" key="2">
    <source>
        <dbReference type="Proteomes" id="UP001420932"/>
    </source>
</evidence>
<comment type="caution">
    <text evidence="1">The sequence shown here is derived from an EMBL/GenBank/DDBJ whole genome shotgun (WGS) entry which is preliminary data.</text>
</comment>
<dbReference type="Proteomes" id="UP001420932">
    <property type="component" value="Unassembled WGS sequence"/>
</dbReference>
<reference evidence="1 2" key="1">
    <citation type="submission" date="2024-01" db="EMBL/GenBank/DDBJ databases">
        <title>Genome assemblies of Stephania.</title>
        <authorList>
            <person name="Yang L."/>
        </authorList>
    </citation>
    <scope>NUCLEOTIDE SEQUENCE [LARGE SCALE GENOMIC DNA]</scope>
    <source>
        <strain evidence="1">YNDBR</strain>
        <tissue evidence="1">Leaf</tissue>
    </source>
</reference>
<proteinExistence type="predicted"/>
<gene>
    <name evidence="1" type="ORF">Syun_010268</name>
</gene>
<protein>
    <submittedName>
        <fullName evidence="1">Uncharacterized protein</fullName>
    </submittedName>
</protein>
<name>A0AAP0PRH4_9MAGN</name>
<dbReference type="EMBL" id="JBBNAF010000004">
    <property type="protein sequence ID" value="KAK9151959.1"/>
    <property type="molecule type" value="Genomic_DNA"/>
</dbReference>
<keyword evidence="2" id="KW-1185">Reference proteome</keyword>
<evidence type="ECO:0000313" key="1">
    <source>
        <dbReference type="EMBL" id="KAK9151959.1"/>
    </source>
</evidence>
<sequence length="277" mass="31322">MKIVKTKTQIQGRVTYQKFALIAENSDGIGIDEIEKKIRDDAPALACTECVTATRSMLRCCLDKIRENTGDELRDIQDDALADRDRELRFWFHHTLRSGLRAANPYGSERRFRDRVWRLRRELVRFELGRDRLAMFLRCIFVRVQEEDDNKGSRWPVEAKRGGFMAGLSWPIGMTTIGNSFFFLGSHLGDSLLVQYTCGLGASSGSSGYVKEEYPLVKNTKTPISLIYHLFVPENRVAAPREDWFAAAPPEDRLKIGVLPAPPEDSLKIGVAARGIA</sequence>
<accession>A0AAP0PRH4</accession>
<organism evidence="1 2">
    <name type="scientific">Stephania yunnanensis</name>
    <dbReference type="NCBI Taxonomy" id="152371"/>
    <lineage>
        <taxon>Eukaryota</taxon>
        <taxon>Viridiplantae</taxon>
        <taxon>Streptophyta</taxon>
        <taxon>Embryophyta</taxon>
        <taxon>Tracheophyta</taxon>
        <taxon>Spermatophyta</taxon>
        <taxon>Magnoliopsida</taxon>
        <taxon>Ranunculales</taxon>
        <taxon>Menispermaceae</taxon>
        <taxon>Menispermoideae</taxon>
        <taxon>Cissampelideae</taxon>
        <taxon>Stephania</taxon>
    </lineage>
</organism>